<evidence type="ECO:0000313" key="16">
    <source>
        <dbReference type="Proteomes" id="UP001526143"/>
    </source>
</evidence>
<comment type="cofactor">
    <cofactor evidence="13">
        <name>[4Fe-4S] cluster</name>
        <dbReference type="ChEBI" id="CHEBI:49883"/>
    </cofactor>
    <text evidence="13">Binds 1 [4Fe-4S] cluster. The cluster is coordinated with 3 cysteines and an exchangeable S-adenosyl-L-methionine.</text>
</comment>
<evidence type="ECO:0000256" key="6">
    <source>
        <dbReference type="ARBA" id="ARBA00022691"/>
    </source>
</evidence>
<dbReference type="PIRSF" id="PIRSF001619">
    <property type="entry name" value="Biotin_synth"/>
    <property type="match status" value="1"/>
</dbReference>
<dbReference type="SMART" id="SM00729">
    <property type="entry name" value="Elp3"/>
    <property type="match status" value="1"/>
</dbReference>
<evidence type="ECO:0000256" key="5">
    <source>
        <dbReference type="ARBA" id="ARBA00022679"/>
    </source>
</evidence>
<evidence type="ECO:0000256" key="13">
    <source>
        <dbReference type="HAMAP-Rule" id="MF_01694"/>
    </source>
</evidence>
<dbReference type="SFLD" id="SFLDS00029">
    <property type="entry name" value="Radical_SAM"/>
    <property type="match status" value="1"/>
</dbReference>
<dbReference type="Proteomes" id="UP001526143">
    <property type="component" value="Unassembled WGS sequence"/>
</dbReference>
<feature type="binding site" evidence="13">
    <location>
        <position position="200"/>
    </location>
    <ligand>
        <name>[2Fe-2S] cluster</name>
        <dbReference type="ChEBI" id="CHEBI:190135"/>
    </ligand>
</feature>
<organism evidence="15 16">
    <name type="scientific">Plectonema radiosum NIES-515</name>
    <dbReference type="NCBI Taxonomy" id="2986073"/>
    <lineage>
        <taxon>Bacteria</taxon>
        <taxon>Bacillati</taxon>
        <taxon>Cyanobacteriota</taxon>
        <taxon>Cyanophyceae</taxon>
        <taxon>Oscillatoriophycideae</taxon>
        <taxon>Oscillatoriales</taxon>
        <taxon>Microcoleaceae</taxon>
        <taxon>Plectonema</taxon>
    </lineage>
</organism>
<comment type="similarity">
    <text evidence="2 13">Belongs to the radical SAM superfamily. Biotin synthase family.</text>
</comment>
<dbReference type="SUPFAM" id="SSF102114">
    <property type="entry name" value="Radical SAM enzymes"/>
    <property type="match status" value="1"/>
</dbReference>
<dbReference type="InterPro" id="IPR024177">
    <property type="entry name" value="Biotin_synthase"/>
</dbReference>
<keyword evidence="5 13" id="KW-0808">Transferase</keyword>
<proteinExistence type="inferred from homology"/>
<dbReference type="PANTHER" id="PTHR22976:SF2">
    <property type="entry name" value="BIOTIN SYNTHASE, MITOCHONDRIAL"/>
    <property type="match status" value="1"/>
</dbReference>
<evidence type="ECO:0000256" key="10">
    <source>
        <dbReference type="ARBA" id="ARBA00023004"/>
    </source>
</evidence>
<keyword evidence="7 13" id="KW-0001">2Fe-2S</keyword>
<accession>A0ABT3B5I7</accession>
<feature type="binding site" evidence="13">
    <location>
        <position position="260"/>
    </location>
    <ligand>
        <name>[2Fe-2S] cluster</name>
        <dbReference type="ChEBI" id="CHEBI:190135"/>
    </ligand>
</feature>
<keyword evidence="8 13" id="KW-0479">Metal-binding</keyword>
<keyword evidence="11 13" id="KW-0411">Iron-sulfur</keyword>
<evidence type="ECO:0000256" key="8">
    <source>
        <dbReference type="ARBA" id="ARBA00022723"/>
    </source>
</evidence>
<gene>
    <name evidence="13 15" type="primary">bioB</name>
    <name evidence="15" type="ORF">OGM63_24520</name>
</gene>
<dbReference type="InterPro" id="IPR013785">
    <property type="entry name" value="Aldolase_TIM"/>
</dbReference>
<name>A0ABT3B5I7_9CYAN</name>
<reference evidence="15 16" key="1">
    <citation type="submission" date="2022-10" db="EMBL/GenBank/DDBJ databases">
        <title>Identification of biosynthetic pathway for the production of the potent trypsin inhibitor radiosumin.</title>
        <authorList>
            <person name="Fewer D.P."/>
            <person name="Delbaje E."/>
            <person name="Ouyang X."/>
            <person name="Agostino P.D."/>
            <person name="Wahlsten M."/>
            <person name="Jokela J."/>
            <person name="Permi P."/>
            <person name="Haapaniemi E."/>
            <person name="Koistinen H."/>
        </authorList>
    </citation>
    <scope>NUCLEOTIDE SEQUENCE [LARGE SCALE GENOMIC DNA]</scope>
    <source>
        <strain evidence="15 16">NIES-515</strain>
    </source>
</reference>
<comment type="subunit">
    <text evidence="13">Homodimer.</text>
</comment>
<evidence type="ECO:0000256" key="12">
    <source>
        <dbReference type="ARBA" id="ARBA00051157"/>
    </source>
</evidence>
<feature type="binding site" evidence="13">
    <location>
        <position position="168"/>
    </location>
    <ligand>
        <name>[2Fe-2S] cluster</name>
        <dbReference type="ChEBI" id="CHEBI:190135"/>
    </ligand>
</feature>
<keyword evidence="10 13" id="KW-0408">Iron</keyword>
<comment type="function">
    <text evidence="13">Catalyzes the conversion of dethiobiotin (DTB) to biotin by the insertion of a sulfur atom into dethiobiotin via a radical-based mechanism.</text>
</comment>
<protein>
    <recommendedName>
        <fullName evidence="3 13">Biotin synthase</fullName>
        <ecNumber evidence="3 13">2.8.1.6</ecNumber>
    </recommendedName>
</protein>
<dbReference type="Pfam" id="PF06968">
    <property type="entry name" value="BATS"/>
    <property type="match status" value="1"/>
</dbReference>
<dbReference type="SFLD" id="SFLDG01278">
    <property type="entry name" value="biotin_synthase_like"/>
    <property type="match status" value="1"/>
</dbReference>
<evidence type="ECO:0000256" key="1">
    <source>
        <dbReference type="ARBA" id="ARBA00004942"/>
    </source>
</evidence>
<dbReference type="NCBIfam" id="TIGR00433">
    <property type="entry name" value="bioB"/>
    <property type="match status" value="1"/>
</dbReference>
<dbReference type="InterPro" id="IPR007197">
    <property type="entry name" value="rSAM"/>
</dbReference>
<dbReference type="HAMAP" id="MF_01694">
    <property type="entry name" value="BioB"/>
    <property type="match status" value="1"/>
</dbReference>
<evidence type="ECO:0000313" key="15">
    <source>
        <dbReference type="EMBL" id="MCV3216631.1"/>
    </source>
</evidence>
<dbReference type="GO" id="GO:0004076">
    <property type="term" value="F:biotin synthase activity"/>
    <property type="evidence" value="ECO:0007669"/>
    <property type="project" value="UniProtKB-EC"/>
</dbReference>
<keyword evidence="6 13" id="KW-0949">S-adenosyl-L-methionine</keyword>
<evidence type="ECO:0000256" key="11">
    <source>
        <dbReference type="ARBA" id="ARBA00023014"/>
    </source>
</evidence>
<dbReference type="InterPro" id="IPR058240">
    <property type="entry name" value="rSAM_sf"/>
</dbReference>
<comment type="caution">
    <text evidence="15">The sequence shown here is derived from an EMBL/GenBank/DDBJ whole genome shotgun (WGS) entry which is preliminary data.</text>
</comment>
<sequence>MQRVSAKNISVNQQHLVKYTQRVYIIVLVEGNCAIYYYFVNKGTGTGERIITFFPIPWRLIHSTIRIMMSVSRTRYNWDYKEIWTVYNTPLLELIYQAASVHRQYHDSTKIQVCKLISIKTGACPEDCSYCAQSSRYKTEVKPQALLEKETVVSIAQKAKESGISRICMGAAWREVRDNSQFDEVLSMVKEVTALGLEVCCTLGMLTESQAKRLEDAGLYAYNHNLDTSAEYYNTIITTRTYGDRLSTIDNVRSTKVTVCSGGILGLGETVGDRISMLQTLATLQPHPESVPINILSQVPGTPLENQPDVPIWDVVRMIATARILMPASDVRLSAGRARLSQVEQALCFMAGANSIFSSDDGHMLTVTTPCPGYNADQEMLNLLGLEMRPPKNRAALAPEAVIN</sequence>
<evidence type="ECO:0000256" key="7">
    <source>
        <dbReference type="ARBA" id="ARBA00022714"/>
    </source>
</evidence>
<dbReference type="CDD" id="cd01335">
    <property type="entry name" value="Radical_SAM"/>
    <property type="match status" value="1"/>
</dbReference>
<evidence type="ECO:0000256" key="9">
    <source>
        <dbReference type="ARBA" id="ARBA00022756"/>
    </source>
</evidence>
<keyword evidence="4 13" id="KW-0004">4Fe-4S</keyword>
<dbReference type="SFLD" id="SFLDG01060">
    <property type="entry name" value="BATS_domain_containing"/>
    <property type="match status" value="1"/>
</dbReference>
<dbReference type="SFLD" id="SFLDF00272">
    <property type="entry name" value="biotin_synthase"/>
    <property type="match status" value="1"/>
</dbReference>
<feature type="binding site" evidence="13">
    <location>
        <position position="128"/>
    </location>
    <ligand>
        <name>[4Fe-4S] cluster</name>
        <dbReference type="ChEBI" id="CHEBI:49883"/>
        <note>4Fe-4S-S-AdoMet</note>
    </ligand>
</feature>
<feature type="binding site" evidence="13">
    <location>
        <position position="131"/>
    </location>
    <ligand>
        <name>[4Fe-4S] cluster</name>
        <dbReference type="ChEBI" id="CHEBI:49883"/>
        <note>4Fe-4S-S-AdoMet</note>
    </ligand>
</feature>
<dbReference type="EMBL" id="JAOWRF010000347">
    <property type="protein sequence ID" value="MCV3216631.1"/>
    <property type="molecule type" value="Genomic_DNA"/>
</dbReference>
<dbReference type="SMART" id="SM00876">
    <property type="entry name" value="BATS"/>
    <property type="match status" value="1"/>
</dbReference>
<feature type="domain" description="Radical SAM core" evidence="14">
    <location>
        <begin position="109"/>
        <end position="337"/>
    </location>
</feature>
<keyword evidence="9 13" id="KW-0093">Biotin biosynthesis</keyword>
<feature type="binding site" evidence="13">
    <location>
        <position position="332"/>
    </location>
    <ligand>
        <name>[2Fe-2S] cluster</name>
        <dbReference type="ChEBI" id="CHEBI:190135"/>
    </ligand>
</feature>
<dbReference type="PROSITE" id="PS51918">
    <property type="entry name" value="RADICAL_SAM"/>
    <property type="match status" value="1"/>
</dbReference>
<comment type="cofactor">
    <cofactor evidence="13">
        <name>[2Fe-2S] cluster</name>
        <dbReference type="ChEBI" id="CHEBI:190135"/>
    </cofactor>
    <text evidence="13">Binds 1 [2Fe-2S] cluster. The cluster is coordinated with 3 cysteines and 1 arginine.</text>
</comment>
<evidence type="ECO:0000256" key="3">
    <source>
        <dbReference type="ARBA" id="ARBA00012236"/>
    </source>
</evidence>
<dbReference type="PANTHER" id="PTHR22976">
    <property type="entry name" value="BIOTIN SYNTHASE"/>
    <property type="match status" value="1"/>
</dbReference>
<evidence type="ECO:0000256" key="4">
    <source>
        <dbReference type="ARBA" id="ARBA00022485"/>
    </source>
</evidence>
<dbReference type="InterPro" id="IPR002684">
    <property type="entry name" value="Biotin_synth/BioAB"/>
</dbReference>
<evidence type="ECO:0000259" key="14">
    <source>
        <dbReference type="PROSITE" id="PS51918"/>
    </source>
</evidence>
<dbReference type="EC" id="2.8.1.6" evidence="3 13"/>
<evidence type="ECO:0000256" key="2">
    <source>
        <dbReference type="ARBA" id="ARBA00010765"/>
    </source>
</evidence>
<dbReference type="InterPro" id="IPR006638">
    <property type="entry name" value="Elp3/MiaA/NifB-like_rSAM"/>
</dbReference>
<dbReference type="RefSeq" id="WP_263748287.1">
    <property type="nucleotide sequence ID" value="NZ_JAOWRF010000347.1"/>
</dbReference>
<keyword evidence="16" id="KW-1185">Reference proteome</keyword>
<comment type="pathway">
    <text evidence="1 13">Cofactor biosynthesis; biotin biosynthesis; biotin from 7,8-diaminononanoate: step 2/2.</text>
</comment>
<comment type="catalytic activity">
    <reaction evidence="12 13">
        <text>(4R,5S)-dethiobiotin + (sulfur carrier)-SH + 2 reduced [2Fe-2S]-[ferredoxin] + 2 S-adenosyl-L-methionine = (sulfur carrier)-H + biotin + 2 5'-deoxyadenosine + 2 L-methionine + 2 oxidized [2Fe-2S]-[ferredoxin]</text>
        <dbReference type="Rhea" id="RHEA:22060"/>
        <dbReference type="Rhea" id="RHEA-COMP:10000"/>
        <dbReference type="Rhea" id="RHEA-COMP:10001"/>
        <dbReference type="Rhea" id="RHEA-COMP:14737"/>
        <dbReference type="Rhea" id="RHEA-COMP:14739"/>
        <dbReference type="ChEBI" id="CHEBI:17319"/>
        <dbReference type="ChEBI" id="CHEBI:29917"/>
        <dbReference type="ChEBI" id="CHEBI:33737"/>
        <dbReference type="ChEBI" id="CHEBI:33738"/>
        <dbReference type="ChEBI" id="CHEBI:57586"/>
        <dbReference type="ChEBI" id="CHEBI:57844"/>
        <dbReference type="ChEBI" id="CHEBI:59789"/>
        <dbReference type="ChEBI" id="CHEBI:64428"/>
        <dbReference type="ChEBI" id="CHEBI:149473"/>
        <dbReference type="EC" id="2.8.1.6"/>
    </reaction>
</comment>
<feature type="binding site" evidence="13">
    <location>
        <position position="124"/>
    </location>
    <ligand>
        <name>[4Fe-4S] cluster</name>
        <dbReference type="ChEBI" id="CHEBI:49883"/>
        <note>4Fe-4S-S-AdoMet</note>
    </ligand>
</feature>
<dbReference type="InterPro" id="IPR010722">
    <property type="entry name" value="BATS_dom"/>
</dbReference>
<dbReference type="Gene3D" id="3.20.20.70">
    <property type="entry name" value="Aldolase class I"/>
    <property type="match status" value="1"/>
</dbReference>
<dbReference type="Pfam" id="PF04055">
    <property type="entry name" value="Radical_SAM"/>
    <property type="match status" value="1"/>
</dbReference>